<feature type="domain" description="DUF402" evidence="1">
    <location>
        <begin position="58"/>
        <end position="160"/>
    </location>
</feature>
<dbReference type="Gene3D" id="2.40.380.10">
    <property type="entry name" value="FomD-like"/>
    <property type="match status" value="1"/>
</dbReference>
<evidence type="ECO:0000313" key="3">
    <source>
        <dbReference type="Proteomes" id="UP000282311"/>
    </source>
</evidence>
<gene>
    <name evidence="2" type="ORF">D7M11_13860</name>
</gene>
<dbReference type="PANTHER" id="PTHR41271">
    <property type="entry name" value="DUF402 DOMAIN-CONTAINING PROTEIN"/>
    <property type="match status" value="1"/>
</dbReference>
<keyword evidence="3" id="KW-1185">Reference proteome</keyword>
<accession>A0A3B0CHH6</accession>
<dbReference type="InterPro" id="IPR035930">
    <property type="entry name" value="FomD-like_sf"/>
</dbReference>
<sequence length="179" mass="20961">MKRKIANRPDWARLIRKRYVQQYVMDESFEGHLSLLFLDEVKEPLQVTYGEREVCIVSNGHVWILFFPNQGRYSVTVMLNERNEVVQWYFDIVNSIQLNDEGVPVIEDLYLDLVVLPTGETYSLDEDELAAALDEGVIDRETYDLAESEMDKLKLSISKGENAFINEIETYVQLVRKYR</sequence>
<reference evidence="2 3" key="1">
    <citation type="journal article" date="2007" name="Int. J. Syst. Evol. Microbiol.">
        <title>Paenibacillus ginsengarvi sp. nov., isolated from soil from ginseng cultivation.</title>
        <authorList>
            <person name="Yoon M.H."/>
            <person name="Ten L.N."/>
            <person name="Im W.T."/>
        </authorList>
    </citation>
    <scope>NUCLEOTIDE SEQUENCE [LARGE SCALE GENOMIC DNA]</scope>
    <source>
        <strain evidence="2 3">KCTC 13059</strain>
    </source>
</reference>
<dbReference type="InterPro" id="IPR007295">
    <property type="entry name" value="DUF402"/>
</dbReference>
<organism evidence="2 3">
    <name type="scientific">Paenibacillus ginsengarvi</name>
    <dbReference type="NCBI Taxonomy" id="400777"/>
    <lineage>
        <taxon>Bacteria</taxon>
        <taxon>Bacillati</taxon>
        <taxon>Bacillota</taxon>
        <taxon>Bacilli</taxon>
        <taxon>Bacillales</taxon>
        <taxon>Paenibacillaceae</taxon>
        <taxon>Paenibacillus</taxon>
    </lineage>
</organism>
<dbReference type="EMBL" id="RBAH01000009">
    <property type="protein sequence ID" value="RKN84094.1"/>
    <property type="molecule type" value="Genomic_DNA"/>
</dbReference>
<dbReference type="SUPFAM" id="SSF159234">
    <property type="entry name" value="FomD-like"/>
    <property type="match status" value="1"/>
</dbReference>
<proteinExistence type="predicted"/>
<protein>
    <submittedName>
        <fullName evidence="2">DUF402 domain-containing protein</fullName>
    </submittedName>
</protein>
<dbReference type="OrthoDB" id="2002222at2"/>
<comment type="caution">
    <text evidence="2">The sequence shown here is derived from an EMBL/GenBank/DDBJ whole genome shotgun (WGS) entry which is preliminary data.</text>
</comment>
<dbReference type="AlphaFoldDB" id="A0A3B0CHH6"/>
<dbReference type="Proteomes" id="UP000282311">
    <property type="component" value="Unassembled WGS sequence"/>
</dbReference>
<evidence type="ECO:0000259" key="1">
    <source>
        <dbReference type="Pfam" id="PF04167"/>
    </source>
</evidence>
<dbReference type="PANTHER" id="PTHR41271:SF1">
    <property type="entry name" value="DUF402 DOMAIN-CONTAINING PROTEIN"/>
    <property type="match status" value="1"/>
</dbReference>
<dbReference type="RefSeq" id="WP_120747829.1">
    <property type="nucleotide sequence ID" value="NZ_RBAH01000009.1"/>
</dbReference>
<evidence type="ECO:0000313" key="2">
    <source>
        <dbReference type="EMBL" id="RKN84094.1"/>
    </source>
</evidence>
<name>A0A3B0CHH6_9BACL</name>
<dbReference type="Pfam" id="PF04167">
    <property type="entry name" value="DUF402"/>
    <property type="match status" value="1"/>
</dbReference>